<evidence type="ECO:0000256" key="4">
    <source>
        <dbReference type="ARBA" id="ARBA00023235"/>
    </source>
</evidence>
<dbReference type="PANTHER" id="PTHR45625:SF4">
    <property type="entry name" value="PEPTIDYLPROLYL ISOMERASE DOMAIN AND WD REPEAT-CONTAINING PROTEIN 1"/>
    <property type="match status" value="1"/>
</dbReference>
<dbReference type="Pfam" id="PF00160">
    <property type="entry name" value="Pro_isomerase"/>
    <property type="match status" value="1"/>
</dbReference>
<comment type="caution">
    <text evidence="7">The sequence shown here is derived from an EMBL/GenBank/DDBJ whole genome shotgun (WGS) entry which is preliminary data.</text>
</comment>
<dbReference type="PROSITE" id="PS00170">
    <property type="entry name" value="CSA_PPIASE_1"/>
    <property type="match status" value="1"/>
</dbReference>
<dbReference type="PIRSF" id="PIRSF001467">
    <property type="entry name" value="Peptidylpro_ismrse"/>
    <property type="match status" value="1"/>
</dbReference>
<comment type="function">
    <text evidence="1 5">PPIases accelerate the folding of proteins. It catalyzes the cis-trans isomerization of proline imidic peptide bonds in oligopeptides.</text>
</comment>
<dbReference type="SUPFAM" id="SSF50891">
    <property type="entry name" value="Cyclophilin-like"/>
    <property type="match status" value="1"/>
</dbReference>
<dbReference type="InterPro" id="IPR024936">
    <property type="entry name" value="Cyclophilin-type_PPIase"/>
</dbReference>
<dbReference type="RefSeq" id="WP_379839226.1">
    <property type="nucleotide sequence ID" value="NZ_JBHRYQ010000001.1"/>
</dbReference>
<dbReference type="InterPro" id="IPR044666">
    <property type="entry name" value="Cyclophilin_A-like"/>
</dbReference>
<evidence type="ECO:0000256" key="1">
    <source>
        <dbReference type="ARBA" id="ARBA00002388"/>
    </source>
</evidence>
<organism evidence="7 8">
    <name type="scientific">Lacihabitans lacunae</name>
    <dbReference type="NCBI Taxonomy" id="1028214"/>
    <lineage>
        <taxon>Bacteria</taxon>
        <taxon>Pseudomonadati</taxon>
        <taxon>Bacteroidota</taxon>
        <taxon>Cytophagia</taxon>
        <taxon>Cytophagales</taxon>
        <taxon>Leadbetterellaceae</taxon>
        <taxon>Lacihabitans</taxon>
    </lineage>
</organism>
<keyword evidence="4 5" id="KW-0413">Isomerase</keyword>
<comment type="catalytic activity">
    <reaction evidence="5">
        <text>[protein]-peptidylproline (omega=180) = [protein]-peptidylproline (omega=0)</text>
        <dbReference type="Rhea" id="RHEA:16237"/>
        <dbReference type="Rhea" id="RHEA-COMP:10747"/>
        <dbReference type="Rhea" id="RHEA-COMP:10748"/>
        <dbReference type="ChEBI" id="CHEBI:83833"/>
        <dbReference type="ChEBI" id="CHEBI:83834"/>
        <dbReference type="EC" id="5.2.1.8"/>
    </reaction>
</comment>
<evidence type="ECO:0000313" key="7">
    <source>
        <dbReference type="EMBL" id="MFC3812356.1"/>
    </source>
</evidence>
<evidence type="ECO:0000256" key="5">
    <source>
        <dbReference type="RuleBase" id="RU363019"/>
    </source>
</evidence>
<accession>A0ABV7YZK5</accession>
<keyword evidence="8" id="KW-1185">Reference proteome</keyword>
<feature type="domain" description="PPIase cyclophilin-type" evidence="6">
    <location>
        <begin position="11"/>
        <end position="148"/>
    </location>
</feature>
<evidence type="ECO:0000313" key="8">
    <source>
        <dbReference type="Proteomes" id="UP001595616"/>
    </source>
</evidence>
<reference evidence="8" key="1">
    <citation type="journal article" date="2019" name="Int. J. Syst. Evol. Microbiol.">
        <title>The Global Catalogue of Microorganisms (GCM) 10K type strain sequencing project: providing services to taxonomists for standard genome sequencing and annotation.</title>
        <authorList>
            <consortium name="The Broad Institute Genomics Platform"/>
            <consortium name="The Broad Institute Genome Sequencing Center for Infectious Disease"/>
            <person name="Wu L."/>
            <person name="Ma J."/>
        </authorList>
    </citation>
    <scope>NUCLEOTIDE SEQUENCE [LARGE SCALE GENOMIC DNA]</scope>
    <source>
        <strain evidence="8">CECT 7956</strain>
    </source>
</reference>
<comment type="similarity">
    <text evidence="2 5">Belongs to the cyclophilin-type PPIase family.</text>
</comment>
<dbReference type="InterPro" id="IPR029000">
    <property type="entry name" value="Cyclophilin-like_dom_sf"/>
</dbReference>
<dbReference type="EMBL" id="JBHRYQ010000001">
    <property type="protein sequence ID" value="MFC3812356.1"/>
    <property type="molecule type" value="Genomic_DNA"/>
</dbReference>
<dbReference type="InterPro" id="IPR002130">
    <property type="entry name" value="Cyclophilin-type_PPIase_dom"/>
</dbReference>
<dbReference type="InterPro" id="IPR020892">
    <property type="entry name" value="Cyclophilin-type_PPIase_CS"/>
</dbReference>
<protein>
    <recommendedName>
        <fullName evidence="5">Peptidyl-prolyl cis-trans isomerase</fullName>
        <shortName evidence="5">PPIase</shortName>
        <ecNumber evidence="5">5.2.1.8</ecNumber>
    </recommendedName>
</protein>
<keyword evidence="3 5" id="KW-0697">Rotamase</keyword>
<dbReference type="PRINTS" id="PR00153">
    <property type="entry name" value="CSAPPISMRASE"/>
</dbReference>
<dbReference type="PANTHER" id="PTHR45625">
    <property type="entry name" value="PEPTIDYL-PROLYL CIS-TRANS ISOMERASE-RELATED"/>
    <property type="match status" value="1"/>
</dbReference>
<evidence type="ECO:0000256" key="3">
    <source>
        <dbReference type="ARBA" id="ARBA00023110"/>
    </source>
</evidence>
<sequence>MRKAEMVTDKGTMVIEFYDTDAPIAVQNFIDLSKKGFYDGLKFHRVIPNFMVQGGDPDGTGGGGPGYSIKCELTGELQYHDRGVLSMAHRGRDTGGSQFFICHNRTNTQHLDRNHTCFGKVVEGIDIVDEIRQGDKIQKITIIEEEVA</sequence>
<name>A0ABV7YZK5_9BACT</name>
<evidence type="ECO:0000259" key="6">
    <source>
        <dbReference type="PROSITE" id="PS50072"/>
    </source>
</evidence>
<gene>
    <name evidence="7" type="ORF">ACFOOI_16965</name>
</gene>
<proteinExistence type="inferred from homology"/>
<dbReference type="CDD" id="cd00317">
    <property type="entry name" value="cyclophilin"/>
    <property type="match status" value="1"/>
</dbReference>
<evidence type="ECO:0000256" key="2">
    <source>
        <dbReference type="ARBA" id="ARBA00007365"/>
    </source>
</evidence>
<dbReference type="GO" id="GO:0003755">
    <property type="term" value="F:peptidyl-prolyl cis-trans isomerase activity"/>
    <property type="evidence" value="ECO:0007669"/>
    <property type="project" value="UniProtKB-EC"/>
</dbReference>
<dbReference type="EC" id="5.2.1.8" evidence="5"/>
<dbReference type="PROSITE" id="PS50072">
    <property type="entry name" value="CSA_PPIASE_2"/>
    <property type="match status" value="1"/>
</dbReference>
<dbReference type="Gene3D" id="2.40.100.10">
    <property type="entry name" value="Cyclophilin-like"/>
    <property type="match status" value="1"/>
</dbReference>
<dbReference type="Proteomes" id="UP001595616">
    <property type="component" value="Unassembled WGS sequence"/>
</dbReference>